<dbReference type="EMBL" id="CP043424">
    <property type="protein sequence ID" value="QIW12607.1"/>
    <property type="molecule type" value="Genomic_DNA"/>
</dbReference>
<name>A0A2Z4XZZ2_9GAMM</name>
<accession>A0A2Z4XZZ2</accession>
<sequence>MKKIATIIILSVVASIYFFVFKQNSIPACNSAQIEVDSLVKNILGQVSSQKDITYKISNIQETKVHEHSRVCKAQLNFKDGTNTSISYAVENNKLGKIEVRIIPGG</sequence>
<dbReference type="EMBL" id="CP021781">
    <property type="protein sequence ID" value="AXA34360.1"/>
    <property type="molecule type" value="Genomic_DNA"/>
</dbReference>
<dbReference type="Proteomes" id="UP000251120">
    <property type="component" value="Chromosome"/>
</dbReference>
<gene>
    <name evidence="1" type="ORF">CDH04_08110</name>
    <name evidence="2" type="ORF">FZC43_08115</name>
</gene>
<organism evidence="1 3">
    <name type="scientific">Francisella adeliensis</name>
    <dbReference type="NCBI Taxonomy" id="2007306"/>
    <lineage>
        <taxon>Bacteria</taxon>
        <taxon>Pseudomonadati</taxon>
        <taxon>Pseudomonadota</taxon>
        <taxon>Gammaproteobacteria</taxon>
        <taxon>Thiotrichales</taxon>
        <taxon>Francisellaceae</taxon>
        <taxon>Francisella</taxon>
    </lineage>
</organism>
<reference evidence="2 4" key="2">
    <citation type="submission" date="2019-08" db="EMBL/GenBank/DDBJ databases">
        <title>Complete genome sequences of Francisella adeliensis (FSC1325 and FSC1326).</title>
        <authorList>
            <person name="Ohrman C."/>
            <person name="Uneklint I."/>
            <person name="Vallesi A."/>
            <person name="Karlsson L."/>
            <person name="Sjodin A."/>
        </authorList>
    </citation>
    <scope>NUCLEOTIDE SEQUENCE [LARGE SCALE GENOMIC DNA]</scope>
    <source>
        <strain evidence="2 4">FSC1325</strain>
    </source>
</reference>
<evidence type="ECO:0000313" key="3">
    <source>
        <dbReference type="Proteomes" id="UP000251120"/>
    </source>
</evidence>
<reference evidence="1 3" key="1">
    <citation type="submission" date="2017-06" db="EMBL/GenBank/DDBJ databases">
        <title>Complete genome of Francisella adeliensis.</title>
        <authorList>
            <person name="Vallesi A."/>
            <person name="Sjodin A."/>
        </authorList>
    </citation>
    <scope>NUCLEOTIDE SEQUENCE [LARGE SCALE GENOMIC DNA]</scope>
    <source>
        <strain evidence="1 3">FDC440</strain>
    </source>
</reference>
<evidence type="ECO:0000313" key="1">
    <source>
        <dbReference type="EMBL" id="AXA34360.1"/>
    </source>
</evidence>
<evidence type="ECO:0000313" key="2">
    <source>
        <dbReference type="EMBL" id="QIW12607.1"/>
    </source>
</evidence>
<proteinExistence type="predicted"/>
<evidence type="ECO:0000313" key="4">
    <source>
        <dbReference type="Proteomes" id="UP000681131"/>
    </source>
</evidence>
<dbReference type="AlphaFoldDB" id="A0A2Z4XZZ2"/>
<dbReference type="Proteomes" id="UP000681131">
    <property type="component" value="Chromosome"/>
</dbReference>
<keyword evidence="4" id="KW-1185">Reference proteome</keyword>
<protein>
    <submittedName>
        <fullName evidence="1">Uncharacterized protein</fullName>
    </submittedName>
</protein>
<dbReference type="KEGG" id="fad:CDH04_08110"/>
<dbReference type="RefSeq" id="WP_112870539.1">
    <property type="nucleotide sequence ID" value="NZ_CP021781.1"/>
</dbReference>